<keyword evidence="1 2" id="KW-0238">DNA-binding</keyword>
<dbReference type="InterPro" id="IPR036388">
    <property type="entry name" value="WH-like_DNA-bd_sf"/>
</dbReference>
<comment type="caution">
    <text evidence="4">The sequence shown here is derived from an EMBL/GenBank/DDBJ whole genome shotgun (WGS) entry which is preliminary data.</text>
</comment>
<dbReference type="GO" id="GO:0003677">
    <property type="term" value="F:DNA binding"/>
    <property type="evidence" value="ECO:0007669"/>
    <property type="project" value="UniProtKB-UniRule"/>
</dbReference>
<reference evidence="4 5" key="1">
    <citation type="submission" date="2013-09" db="EMBL/GenBank/DDBJ databases">
        <title>Whole genome shotgun sequence of Vibrio proteolyticus NBRC 13287.</title>
        <authorList>
            <person name="Isaki S."/>
            <person name="Hosoyama A."/>
            <person name="Numata M."/>
            <person name="Hashimoto M."/>
            <person name="Hosoyama Y."/>
            <person name="Tsuchikane K."/>
            <person name="Noguchi M."/>
            <person name="Hirakata S."/>
            <person name="Ichikawa N."/>
            <person name="Ohji S."/>
            <person name="Yamazoe A."/>
            <person name="Fujita N."/>
        </authorList>
    </citation>
    <scope>NUCLEOTIDE SEQUENCE [LARGE SCALE GENOMIC DNA]</scope>
    <source>
        <strain evidence="4 5">NBRC 13287</strain>
    </source>
</reference>
<evidence type="ECO:0000256" key="1">
    <source>
        <dbReference type="ARBA" id="ARBA00023125"/>
    </source>
</evidence>
<dbReference type="Gene3D" id="1.10.10.10">
    <property type="entry name" value="Winged helix-like DNA-binding domain superfamily/Winged helix DNA-binding domain"/>
    <property type="match status" value="1"/>
</dbReference>
<dbReference type="CDD" id="cd00383">
    <property type="entry name" value="trans_reg_C"/>
    <property type="match status" value="1"/>
</dbReference>
<dbReference type="GO" id="GO:0000160">
    <property type="term" value="P:phosphorelay signal transduction system"/>
    <property type="evidence" value="ECO:0007669"/>
    <property type="project" value="InterPro"/>
</dbReference>
<evidence type="ECO:0000313" key="5">
    <source>
        <dbReference type="Proteomes" id="UP000016570"/>
    </source>
</evidence>
<dbReference type="STRING" id="1219065.VPR01S_26_00100"/>
<dbReference type="eggNOG" id="COG3710">
    <property type="taxonomic scope" value="Bacteria"/>
</dbReference>
<evidence type="ECO:0000259" key="3">
    <source>
        <dbReference type="PROSITE" id="PS51755"/>
    </source>
</evidence>
<keyword evidence="5" id="KW-1185">Reference proteome</keyword>
<gene>
    <name evidence="4" type="primary">cadC</name>
    <name evidence="4" type="ORF">VPR01S_26_00100</name>
</gene>
<dbReference type="SUPFAM" id="SSF48452">
    <property type="entry name" value="TPR-like"/>
    <property type="match status" value="1"/>
</dbReference>
<dbReference type="SUPFAM" id="SSF46894">
    <property type="entry name" value="C-terminal effector domain of the bipartite response regulators"/>
    <property type="match status" value="1"/>
</dbReference>
<dbReference type="SMART" id="SM00862">
    <property type="entry name" value="Trans_reg_C"/>
    <property type="match status" value="1"/>
</dbReference>
<dbReference type="InterPro" id="IPR016032">
    <property type="entry name" value="Sig_transdc_resp-reg_C-effctor"/>
</dbReference>
<dbReference type="PROSITE" id="PS51755">
    <property type="entry name" value="OMPR_PHOB"/>
    <property type="match status" value="1"/>
</dbReference>
<dbReference type="EMBL" id="BATJ01000026">
    <property type="protein sequence ID" value="GAD69247.1"/>
    <property type="molecule type" value="Genomic_DNA"/>
</dbReference>
<evidence type="ECO:0000313" key="4">
    <source>
        <dbReference type="EMBL" id="GAD69247.1"/>
    </source>
</evidence>
<proteinExistence type="predicted"/>
<dbReference type="NCBIfam" id="NF007540">
    <property type="entry name" value="PRK10153.1"/>
    <property type="match status" value="1"/>
</dbReference>
<dbReference type="Gene3D" id="1.25.40.10">
    <property type="entry name" value="Tetratricopeptide repeat domain"/>
    <property type="match status" value="1"/>
</dbReference>
<dbReference type="GO" id="GO:0006355">
    <property type="term" value="P:regulation of DNA-templated transcription"/>
    <property type="evidence" value="ECO:0007669"/>
    <property type="project" value="InterPro"/>
</dbReference>
<dbReference type="Pfam" id="PF00486">
    <property type="entry name" value="Trans_reg_C"/>
    <property type="match status" value="1"/>
</dbReference>
<feature type="DNA-binding region" description="OmpR/PhoB-type" evidence="2">
    <location>
        <begin position="3"/>
        <end position="102"/>
    </location>
</feature>
<dbReference type="Proteomes" id="UP000016570">
    <property type="component" value="Unassembled WGS sequence"/>
</dbReference>
<protein>
    <submittedName>
        <fullName evidence="4">CadBA operon transcriptional activator</fullName>
    </submittedName>
</protein>
<accession>U3A7D2</accession>
<organism evidence="4 5">
    <name type="scientific">Vibrio proteolyticus NBRC 13287</name>
    <dbReference type="NCBI Taxonomy" id="1219065"/>
    <lineage>
        <taxon>Bacteria</taxon>
        <taxon>Pseudomonadati</taxon>
        <taxon>Pseudomonadota</taxon>
        <taxon>Gammaproteobacteria</taxon>
        <taxon>Vibrionales</taxon>
        <taxon>Vibrionaceae</taxon>
        <taxon>Vibrio</taxon>
    </lineage>
</organism>
<sequence>MVGTYFQINDWVLSVDENKLYRQDREVSAEPRLINLLRFLAEHAGEVFCREALITHVWDGAIVTDQVVTQSIFELRKLLRDGRKENLSYVVTVPKRGYKLVADVQLLDSAPLPVNLPSEQSRPDDDDSDMAFPAAPLTRAVCSLSARTVRSARAPSLSRWRQTALNVLWVSVLIVAMGLFTYNQSEVRITQAIDTHLIEFRFQDQLHHTTLSHELADGFAQKLMSDIAQVSTYRVMLHKAVFNSGILPGKTVTVRVKDDSGVQLLDIEYKNNSSENVLFSRQYPLVSQRLQAVMQQASQDLMQALTIALPYHKAARLMADMPKNTTALQRFVQANHYLNVSEATEFARGVELLEKTLDAEPGNAYVEAELLVAYYVQHALEPERTLNHERIAILNRQLTQAVATEPLPTQPRVYEALALHEVMSGQLSQANRDLNRALAQRDSVLAYVIQGKLAELNGELDKAGESYSEAFYIDTSMETYLLCQNLMFSSDLKAIDYAMYRSVHPAVVRVI</sequence>
<dbReference type="InterPro" id="IPR001867">
    <property type="entry name" value="OmpR/PhoB-type_DNA-bd"/>
</dbReference>
<feature type="domain" description="OmpR/PhoB-type" evidence="3">
    <location>
        <begin position="3"/>
        <end position="102"/>
    </location>
</feature>
<evidence type="ECO:0000256" key="2">
    <source>
        <dbReference type="PROSITE-ProRule" id="PRU01091"/>
    </source>
</evidence>
<dbReference type="AlphaFoldDB" id="U3A7D2"/>
<name>U3A7D2_VIBPR</name>
<dbReference type="InterPro" id="IPR011990">
    <property type="entry name" value="TPR-like_helical_dom_sf"/>
</dbReference>
<dbReference type="RefSeq" id="WP_021707215.1">
    <property type="nucleotide sequence ID" value="NZ_BATJ01000026.1"/>
</dbReference>